<keyword evidence="3" id="KW-0964">Secreted</keyword>
<proteinExistence type="inferred from homology"/>
<keyword evidence="4" id="KW-1015">Disulfide bond</keyword>
<gene>
    <name evidence="6" type="ORF">OFLC_LOCUS3548</name>
</gene>
<dbReference type="Proteomes" id="UP000267606">
    <property type="component" value="Unassembled WGS sequence"/>
</dbReference>
<dbReference type="InterPro" id="IPR000118">
    <property type="entry name" value="Granulin"/>
</dbReference>
<dbReference type="GO" id="GO:0005576">
    <property type="term" value="C:extracellular region"/>
    <property type="evidence" value="ECO:0007669"/>
    <property type="project" value="UniProtKB-SubCell"/>
</dbReference>
<dbReference type="SUPFAM" id="SSF57277">
    <property type="entry name" value="Granulin repeat"/>
    <property type="match status" value="1"/>
</dbReference>
<dbReference type="PANTHER" id="PTHR12274:SF3">
    <property type="entry name" value="PROGRANULIN"/>
    <property type="match status" value="1"/>
</dbReference>
<sequence>MIGLKPGFCSDVTSGEVQLFTVGQDYDIIAHICPDGKSTCRDSATCCPVGAGIYGCCPMKDAVCCDDHTHCCPSATKCDMENSNI</sequence>
<reference evidence="6 7" key="2">
    <citation type="submission" date="2018-11" db="EMBL/GenBank/DDBJ databases">
        <authorList>
            <consortium name="Pathogen Informatics"/>
        </authorList>
    </citation>
    <scope>NUCLEOTIDE SEQUENCE [LARGE SCALE GENOMIC DNA]</scope>
</reference>
<dbReference type="Gene3D" id="2.10.25.160">
    <property type="entry name" value="Granulin"/>
    <property type="match status" value="1"/>
</dbReference>
<evidence type="ECO:0000256" key="4">
    <source>
        <dbReference type="ARBA" id="ARBA00023157"/>
    </source>
</evidence>
<dbReference type="PROSITE" id="PS00799">
    <property type="entry name" value="GRANULINS"/>
    <property type="match status" value="1"/>
</dbReference>
<protein>
    <submittedName>
        <fullName evidence="8">GRANULINS domain-containing protein</fullName>
    </submittedName>
</protein>
<dbReference type="Pfam" id="PF00396">
    <property type="entry name" value="Granulin"/>
    <property type="match status" value="1"/>
</dbReference>
<dbReference type="STRING" id="387005.A0A183H7T6"/>
<dbReference type="WBParaSite" id="OFLC_0000354701-mRNA-1">
    <property type="protein sequence ID" value="OFLC_0000354701-mRNA-1"/>
    <property type="gene ID" value="OFLC_0000354701"/>
</dbReference>
<dbReference type="InterPro" id="IPR037277">
    <property type="entry name" value="Granulin_sf"/>
</dbReference>
<name>A0A183H7T6_9BILA</name>
<dbReference type="AlphaFoldDB" id="A0A183H7T6"/>
<reference evidence="8" key="1">
    <citation type="submission" date="2016-06" db="UniProtKB">
        <authorList>
            <consortium name="WormBaseParasite"/>
        </authorList>
    </citation>
    <scope>IDENTIFICATION</scope>
</reference>
<feature type="domain" description="Granulins" evidence="5">
    <location>
        <begin position="65"/>
        <end position="78"/>
    </location>
</feature>
<keyword evidence="7" id="KW-1185">Reference proteome</keyword>
<dbReference type="PANTHER" id="PTHR12274">
    <property type="entry name" value="GRANULIN"/>
    <property type="match status" value="1"/>
</dbReference>
<organism evidence="8">
    <name type="scientific">Onchocerca flexuosa</name>
    <dbReference type="NCBI Taxonomy" id="387005"/>
    <lineage>
        <taxon>Eukaryota</taxon>
        <taxon>Metazoa</taxon>
        <taxon>Ecdysozoa</taxon>
        <taxon>Nematoda</taxon>
        <taxon>Chromadorea</taxon>
        <taxon>Rhabditida</taxon>
        <taxon>Spirurina</taxon>
        <taxon>Spiruromorpha</taxon>
        <taxon>Filarioidea</taxon>
        <taxon>Onchocercidae</taxon>
        <taxon>Onchocerca</taxon>
    </lineage>
</organism>
<dbReference type="SMART" id="SM00277">
    <property type="entry name" value="GRAN"/>
    <property type="match status" value="1"/>
</dbReference>
<evidence type="ECO:0000313" key="7">
    <source>
        <dbReference type="Proteomes" id="UP000267606"/>
    </source>
</evidence>
<evidence type="ECO:0000256" key="2">
    <source>
        <dbReference type="ARBA" id="ARBA00010093"/>
    </source>
</evidence>
<comment type="subcellular location">
    <subcellularLocation>
        <location evidence="1">Secreted</location>
    </subcellularLocation>
</comment>
<accession>A0A183H7T6</accession>
<evidence type="ECO:0000256" key="1">
    <source>
        <dbReference type="ARBA" id="ARBA00004613"/>
    </source>
</evidence>
<evidence type="ECO:0000256" key="3">
    <source>
        <dbReference type="ARBA" id="ARBA00022525"/>
    </source>
</evidence>
<dbReference type="EMBL" id="UZAJ01002402">
    <property type="protein sequence ID" value="VDO36907.1"/>
    <property type="molecule type" value="Genomic_DNA"/>
</dbReference>
<evidence type="ECO:0000313" key="8">
    <source>
        <dbReference type="WBParaSite" id="OFLC_0000354701-mRNA-1"/>
    </source>
</evidence>
<comment type="similarity">
    <text evidence="2">Belongs to the granulin family.</text>
</comment>
<dbReference type="InterPro" id="IPR039036">
    <property type="entry name" value="Granulin_fam"/>
</dbReference>
<evidence type="ECO:0000259" key="5">
    <source>
        <dbReference type="PROSITE" id="PS00799"/>
    </source>
</evidence>
<evidence type="ECO:0000313" key="6">
    <source>
        <dbReference type="EMBL" id="VDO36907.1"/>
    </source>
</evidence>